<dbReference type="PANTHER" id="PTHR43119:SF1">
    <property type="entry name" value="ABC TRANSPORTER DOMAIN-CONTAINING PROTEIN"/>
    <property type="match status" value="1"/>
</dbReference>
<dbReference type="InterPro" id="IPR003593">
    <property type="entry name" value="AAA+_ATPase"/>
</dbReference>
<dbReference type="PROSITE" id="PS50893">
    <property type="entry name" value="ABC_TRANSPORTER_2"/>
    <property type="match status" value="1"/>
</dbReference>
<dbReference type="Pfam" id="PF00005">
    <property type="entry name" value="ABC_tran"/>
    <property type="match status" value="1"/>
</dbReference>
<dbReference type="Gene3D" id="3.40.50.300">
    <property type="entry name" value="P-loop containing nucleotide triphosphate hydrolases"/>
    <property type="match status" value="1"/>
</dbReference>
<evidence type="ECO:0000256" key="1">
    <source>
        <dbReference type="ARBA" id="ARBA00022741"/>
    </source>
</evidence>
<reference evidence="4" key="1">
    <citation type="submission" date="2018-06" db="EMBL/GenBank/DDBJ databases">
        <authorList>
            <person name="Zhirakovskaya E."/>
        </authorList>
    </citation>
    <scope>NUCLEOTIDE SEQUENCE</scope>
</reference>
<evidence type="ECO:0000259" key="3">
    <source>
        <dbReference type="PROSITE" id="PS50893"/>
    </source>
</evidence>
<dbReference type="EMBL" id="UOFI01000188">
    <property type="protein sequence ID" value="VAW70152.1"/>
    <property type="molecule type" value="Genomic_DNA"/>
</dbReference>
<dbReference type="GO" id="GO:0016887">
    <property type="term" value="F:ATP hydrolysis activity"/>
    <property type="evidence" value="ECO:0007669"/>
    <property type="project" value="InterPro"/>
</dbReference>
<dbReference type="SUPFAM" id="SSF52540">
    <property type="entry name" value="P-loop containing nucleoside triphosphate hydrolases"/>
    <property type="match status" value="1"/>
</dbReference>
<dbReference type="InterPro" id="IPR003439">
    <property type="entry name" value="ABC_transporter-like_ATP-bd"/>
</dbReference>
<name>A0A3B0Y468_9ZZZZ</name>
<gene>
    <name evidence="4" type="ORF">MNBD_GAMMA09-2575</name>
</gene>
<dbReference type="GO" id="GO:0005524">
    <property type="term" value="F:ATP binding"/>
    <property type="evidence" value="ECO:0007669"/>
    <property type="project" value="UniProtKB-KW"/>
</dbReference>
<dbReference type="PANTHER" id="PTHR43119">
    <property type="entry name" value="ABC TRANSPORT PROTEIN ATP-BINDING COMPONENT-RELATED"/>
    <property type="match status" value="1"/>
</dbReference>
<proteinExistence type="predicted"/>
<evidence type="ECO:0000256" key="2">
    <source>
        <dbReference type="ARBA" id="ARBA00022840"/>
    </source>
</evidence>
<dbReference type="InterPro" id="IPR017871">
    <property type="entry name" value="ABC_transporter-like_CS"/>
</dbReference>
<dbReference type="InterPro" id="IPR027417">
    <property type="entry name" value="P-loop_NTPase"/>
</dbReference>
<dbReference type="SMART" id="SM00382">
    <property type="entry name" value="AAA"/>
    <property type="match status" value="1"/>
</dbReference>
<organism evidence="4">
    <name type="scientific">hydrothermal vent metagenome</name>
    <dbReference type="NCBI Taxonomy" id="652676"/>
    <lineage>
        <taxon>unclassified sequences</taxon>
        <taxon>metagenomes</taxon>
        <taxon>ecological metagenomes</taxon>
    </lineage>
</organism>
<dbReference type="AlphaFoldDB" id="A0A3B0Y468"/>
<dbReference type="PROSITE" id="PS00211">
    <property type="entry name" value="ABC_TRANSPORTER_1"/>
    <property type="match status" value="1"/>
</dbReference>
<evidence type="ECO:0000313" key="4">
    <source>
        <dbReference type="EMBL" id="VAW70152.1"/>
    </source>
</evidence>
<protein>
    <recommendedName>
        <fullName evidence="3">ABC transporter domain-containing protein</fullName>
    </recommendedName>
</protein>
<keyword evidence="1" id="KW-0547">Nucleotide-binding</keyword>
<accession>A0A3B0Y468</accession>
<feature type="domain" description="ABC transporter" evidence="3">
    <location>
        <begin position="1"/>
        <end position="203"/>
    </location>
</feature>
<sequence>MKLLNIEKLRYLNCGPIDLQIKSTEMIGLSGASGSGKSLFLRALADLDEHQGEIQLDAINLCDIEAHQWRKKVALLSAETSWWFDTVAEHFTAELSGPPLDLQLQALGFSGDISGWSIARLSSGEKQRLGLLRLLQNQPEVLLLDEPTANLDKYNTELFEIFVKNYLNKQQACAIWVSHDTEQLQKLCQRNFVIKDGVLADAG</sequence>
<keyword evidence="2" id="KW-0067">ATP-binding</keyword>